<keyword evidence="3" id="KW-0808">Transferase</keyword>
<dbReference type="InterPro" id="IPR029044">
    <property type="entry name" value="Nucleotide-diphossugar_trans"/>
</dbReference>
<dbReference type="Pfam" id="PF00535">
    <property type="entry name" value="Glycos_transf_2"/>
    <property type="match status" value="1"/>
</dbReference>
<evidence type="ECO:0000313" key="3">
    <source>
        <dbReference type="EMBL" id="CAD0138575.1"/>
    </source>
</evidence>
<accession>A0A8D6U7W7</accession>
<gene>
    <name evidence="3" type="ORF">STHERMO_1533</name>
</gene>
<evidence type="ECO:0000256" key="1">
    <source>
        <dbReference type="SAM" id="MobiDB-lite"/>
    </source>
</evidence>
<dbReference type="Gene3D" id="3.40.50.2000">
    <property type="entry name" value="Glycogen Phosphorylase B"/>
    <property type="match status" value="1"/>
</dbReference>
<proteinExistence type="predicted"/>
<feature type="region of interest" description="Disordered" evidence="1">
    <location>
        <begin position="278"/>
        <end position="318"/>
    </location>
</feature>
<dbReference type="InterPro" id="IPR007739">
    <property type="entry name" value="RgpF"/>
</dbReference>
<dbReference type="Proteomes" id="UP000509833">
    <property type="component" value="Chromosome"/>
</dbReference>
<dbReference type="Gene3D" id="3.90.550.10">
    <property type="entry name" value="Spore Coat Polysaccharide Biosynthesis Protein SpsA, Chain A"/>
    <property type="match status" value="1"/>
</dbReference>
<dbReference type="SUPFAM" id="SSF53448">
    <property type="entry name" value="Nucleotide-diphospho-sugar transferases"/>
    <property type="match status" value="1"/>
</dbReference>
<evidence type="ECO:0000313" key="4">
    <source>
        <dbReference type="Proteomes" id="UP000509833"/>
    </source>
</evidence>
<evidence type="ECO:0000259" key="2">
    <source>
        <dbReference type="Pfam" id="PF00535"/>
    </source>
</evidence>
<organism evidence="3 4">
    <name type="scientific">Streptococcus thermophilus</name>
    <dbReference type="NCBI Taxonomy" id="1308"/>
    <lineage>
        <taxon>Bacteria</taxon>
        <taxon>Bacillati</taxon>
        <taxon>Bacillota</taxon>
        <taxon>Bacilli</taxon>
        <taxon>Lactobacillales</taxon>
        <taxon>Streptococcaceae</taxon>
        <taxon>Streptococcus</taxon>
    </lineage>
</organism>
<dbReference type="AlphaFoldDB" id="A0A8D6U7W7"/>
<feature type="domain" description="Glycosyltransferase 2-like" evidence="2">
    <location>
        <begin position="10"/>
        <end position="138"/>
    </location>
</feature>
<dbReference type="GO" id="GO:0016740">
    <property type="term" value="F:transferase activity"/>
    <property type="evidence" value="ECO:0007669"/>
    <property type="project" value="UniProtKB-KW"/>
</dbReference>
<dbReference type="EMBL" id="LR822017">
    <property type="protein sequence ID" value="CAD0138575.1"/>
    <property type="molecule type" value="Genomic_DNA"/>
</dbReference>
<dbReference type="PANTHER" id="PTHR43685:SF2">
    <property type="entry name" value="GLYCOSYLTRANSFERASE 2-LIKE DOMAIN-CONTAINING PROTEIN"/>
    <property type="match status" value="1"/>
</dbReference>
<dbReference type="PANTHER" id="PTHR43685">
    <property type="entry name" value="GLYCOSYLTRANSFERASE"/>
    <property type="match status" value="1"/>
</dbReference>
<reference evidence="3 4" key="1">
    <citation type="submission" date="2020-06" db="EMBL/GenBank/DDBJ databases">
        <authorList>
            <person name="Chuat V."/>
        </authorList>
    </citation>
    <scope>NUCLEOTIDE SEQUENCE [LARGE SCALE GENOMIC DNA]</scope>
    <source>
        <strain evidence="3">STH_CIRM_336</strain>
    </source>
</reference>
<dbReference type="Pfam" id="PF05045">
    <property type="entry name" value="RgpF"/>
    <property type="match status" value="1"/>
</dbReference>
<dbReference type="Pfam" id="PF13692">
    <property type="entry name" value="Glyco_trans_1_4"/>
    <property type="match status" value="1"/>
</dbReference>
<sequence>MDGKMNNLISVVVTCYNHEKYIEQCLRSVFNQTYTNIELIVLDDGSTDSSTQIIQEVLKDSPFETRFETHENLGVVKNRNLGLELIRGDYLLFVDSDNYLDTDYVEQLYSKLTETNADIAYCDLFNPEKEEFYLKSREFDLTAFLNASFIDNCSLIRRSIIGNARYDEMLNRKKLEDYDFLLNLIINNGAKEVYQPSTKLNYRVFETGSISERDSVRYHYEIYLDILEKYLDKLPHEIYKAVCDNLMVLEERLDSLLKHHDDVTDYVNRLKKERDQLERSLKKERDQRERSLKKERDQRERSLKKERDQLERRKYTQKQLKDAHKEMELIRSSLSYRLGNALITPIKTAVVIAKNPKAIKNYLRALKVKVIQLRRRMIPLKVRQLRRLRNSQRSALSHNGKKALVYVIFESESRLQEYKLRFLQALAPLVDDVIVVVNGQLHDDDINTLEAYGKVLTRDNKGYDTAAFREGIFAFGKDKLKDYDQLLLVNDTNIGPMRDLSQVFQEMAGKQLDFWGISFGEEQEDVTRENPYGYIPKHLQSYFLVIEKLMLNDDAFYEYWTHLTDTDSRDKAIGRHETRFTKHFADLGYRFDAVVQEYEDSAMYIHPLKMLKAGSPLVKYTALKNYDEDQFLWQGLDRDSEVPDLLEFVAEETDYPVSILEDIVNKFKAVQRDQYILLIDGVENIIPQCTRYRVLNKAEQLRKHGFSVKVVNLSDFQLSMAQNASHIVIYRSPISPELLHLCHLAKKFGKPVFFDIDDLVFDTVYTDQLSYTQGLNSVEKGNYDAGVRNYGYMLENCDGAITSTNQLQEELYKYQSKVLLNRNLASDDLITISSQYIKDYSQTSDIVKIGYFSGSISHNENFELIKPAIKQSLKKYSNVQLHIVGILDIPEDMKPFKNQIVTHDYVEWDKLPALISEVDINLAPLVDSIFNRAKSEIKWIEAALVKVPTVASKIGAFSDAVVDGETGLLATDEQWFDKLETLVLSPELRQKIAEAAYRAVLENCTLSKKDDMVTYFEQN</sequence>
<protein>
    <submittedName>
        <fullName evidence="3">Glycosyl transferase</fullName>
    </submittedName>
</protein>
<dbReference type="InterPro" id="IPR001173">
    <property type="entry name" value="Glyco_trans_2-like"/>
</dbReference>
<dbReference type="CDD" id="cd00761">
    <property type="entry name" value="Glyco_tranf_GTA_type"/>
    <property type="match status" value="1"/>
</dbReference>
<name>A0A8D6U7W7_STRTR</name>
<dbReference type="InterPro" id="IPR050834">
    <property type="entry name" value="Glycosyltransf_2"/>
</dbReference>
<dbReference type="SUPFAM" id="SSF53756">
    <property type="entry name" value="UDP-Glycosyltransferase/glycogen phosphorylase"/>
    <property type="match status" value="1"/>
</dbReference>